<dbReference type="GO" id="GO:0016829">
    <property type="term" value="F:lyase activity"/>
    <property type="evidence" value="ECO:0007669"/>
    <property type="project" value="UniProtKB-KW"/>
</dbReference>
<name>A0A318KML7_9NEIS</name>
<feature type="domain" description="Rhamnogalacturonase A/B/Epimerase-like pectate lyase" evidence="1">
    <location>
        <begin position="3"/>
        <end position="49"/>
    </location>
</feature>
<dbReference type="InterPro" id="IPR024535">
    <property type="entry name" value="RHGA/B-epi-like_pectate_lyase"/>
</dbReference>
<evidence type="ECO:0000313" key="2">
    <source>
        <dbReference type="EMBL" id="PXX78810.1"/>
    </source>
</evidence>
<dbReference type="InterPro" id="IPR012334">
    <property type="entry name" value="Pectin_lyas_fold"/>
</dbReference>
<keyword evidence="2" id="KW-0456">Lyase</keyword>
<protein>
    <submittedName>
        <fullName evidence="2">Parallel beta helix pectate lyase-like protein</fullName>
    </submittedName>
</protein>
<comment type="caution">
    <text evidence="2">The sequence shown here is derived from an EMBL/GenBank/DDBJ whole genome shotgun (WGS) entry which is preliminary data.</text>
</comment>
<dbReference type="Pfam" id="PF12708">
    <property type="entry name" value="Pect-lyase_RHGA_epim"/>
    <property type="match status" value="1"/>
</dbReference>
<dbReference type="InterPro" id="IPR006626">
    <property type="entry name" value="PbH1"/>
</dbReference>
<accession>A0A318KML7</accession>
<dbReference type="OrthoDB" id="8909425at2"/>
<dbReference type="EMBL" id="QJKI01000009">
    <property type="protein sequence ID" value="PXX78810.1"/>
    <property type="molecule type" value="Genomic_DNA"/>
</dbReference>
<sequence length="531" mass="55595">MAIFNVKDYGAYGDGIQNDTNAFIAASAALTAAGGGTLLIPAGVYMVGKQDFAGKANQGYAYRATDIITISNCTKPVIIEGSAAVLRIVPNLKFGSFDPITGNPYYPASMPFTNVNYAAGIGRMVVLSNNSSQVLVRNLELDGSINSAVLGGSWGDQGYQLAAYGLYTKDCPNLRVSNVYSHHHCLDGLYIAQSPANATATTPRTPATLINVRCEFNARQGFSWVGGGGVTAIGCKFNHTGRAAFGSSPQAGVDIEASGGALVRNGLFINCEMINNVGLGMGADSGDSADVSFINCTFLGTTYYCAWPSKPRMHFADCTFSGITVRAYADPVNSKGYATQFSRCLFTDKLKYNSQVYAPGSTSYLVDFGVSGAGVKLDACVIDAATTRIGYSSNYGTVTATNCQFYQQVTGSGTESAFRAICVGDTVLNSGSLAQLDQSVVLGRASWNGTEYPQTTNMPQRRQQLWANNGSGGSQQHIGYGSSPADFLGSNSAQLGDIVFNSDAVSGAPAGWVCVSSGSPGTWKAFATIAS</sequence>
<dbReference type="Proteomes" id="UP000247555">
    <property type="component" value="Unassembled WGS sequence"/>
</dbReference>
<dbReference type="RefSeq" id="WP_110390732.1">
    <property type="nucleotide sequence ID" value="NZ_CALCOA010000001.1"/>
</dbReference>
<proteinExistence type="predicted"/>
<dbReference type="AlphaFoldDB" id="A0A318KML7"/>
<dbReference type="SMART" id="SM00710">
    <property type="entry name" value="PbH1"/>
    <property type="match status" value="4"/>
</dbReference>
<keyword evidence="3" id="KW-1185">Reference proteome</keyword>
<dbReference type="SUPFAM" id="SSF51126">
    <property type="entry name" value="Pectin lyase-like"/>
    <property type="match status" value="1"/>
</dbReference>
<evidence type="ECO:0000313" key="3">
    <source>
        <dbReference type="Proteomes" id="UP000247555"/>
    </source>
</evidence>
<organism evidence="2 3">
    <name type="scientific">Rivihabitans pingtungensis</name>
    <dbReference type="NCBI Taxonomy" id="1054498"/>
    <lineage>
        <taxon>Bacteria</taxon>
        <taxon>Pseudomonadati</taxon>
        <taxon>Pseudomonadota</taxon>
        <taxon>Betaproteobacteria</taxon>
        <taxon>Neisseriales</taxon>
        <taxon>Aquaspirillaceae</taxon>
        <taxon>Rivihabitans</taxon>
    </lineage>
</organism>
<reference evidence="2 3" key="1">
    <citation type="submission" date="2018-05" db="EMBL/GenBank/DDBJ databases">
        <title>Genomic Encyclopedia of Type Strains, Phase IV (KMG-IV): sequencing the most valuable type-strain genomes for metagenomic binning, comparative biology and taxonomic classification.</title>
        <authorList>
            <person name="Goeker M."/>
        </authorList>
    </citation>
    <scope>NUCLEOTIDE SEQUENCE [LARGE SCALE GENOMIC DNA]</scope>
    <source>
        <strain evidence="2 3">DSM 29661</strain>
    </source>
</reference>
<dbReference type="Gene3D" id="2.160.20.10">
    <property type="entry name" value="Single-stranded right-handed beta-helix, Pectin lyase-like"/>
    <property type="match status" value="1"/>
</dbReference>
<dbReference type="InterPro" id="IPR011050">
    <property type="entry name" value="Pectin_lyase_fold/virulence"/>
</dbReference>
<gene>
    <name evidence="2" type="ORF">DFR34_10933</name>
</gene>
<evidence type="ECO:0000259" key="1">
    <source>
        <dbReference type="Pfam" id="PF12708"/>
    </source>
</evidence>